<sequence length="564" mass="63814">MFVSPQITSSGSTTNSRELVDKTNWQMIIKAKVVMEEQKIRLAVNATKHDLLLKHTSPSNLSMDVKTAFLNGPLKREVYVLQKQQEKDADHVRMPMITRKSTSGGIQFLGDKLVSWMSKKQNCTAMSSAEAEYVALSASCAQVMWMRNNFKNIGYNYNKITGPKDSEEDVGMKPTEVNKSEASDKGEEDEHDTRNYAARPSFTNDDPSSPVNAAEASNAFEDHLFKQFSPIKNAFTLSDVPNVSPMDDNTRIFAGAYDDEDVSGQADLNNLETTMNGSSIPTTKINKDHPIKLIIGDLHSALLTRRMLQQNLEEHCLEPKKVIQALKDPSWIEAMIEAIRLFLAYASYMGFIVYQMDVKSAFLYGTIEEETLSTYLLENGFRRGTLDKTLFIKKDRGDILLVQVYVDDIIFGSTKKSLCDEFKGLMHKRFQMSSMGELTFFLGLQVQQKEDIIFISQDKYVAEILKKFNFTTVKTASTPIETNKALVKDEEAEVVDVHLYKLMIGSLMYLTTSRPDIMFAVCACGQVSKFTTKGLHIFHAVKKICRYLKRKIHNRPAVNFLEED</sequence>
<reference evidence="3" key="2">
    <citation type="submission" date="2022-01" db="EMBL/GenBank/DDBJ databases">
        <authorList>
            <person name="Yamashiro T."/>
            <person name="Shiraishi A."/>
            <person name="Satake H."/>
            <person name="Nakayama K."/>
        </authorList>
    </citation>
    <scope>NUCLEOTIDE SEQUENCE</scope>
</reference>
<protein>
    <submittedName>
        <fullName evidence="3">Ribonuclease H-like domain-containing protein</fullName>
    </submittedName>
</protein>
<evidence type="ECO:0000313" key="3">
    <source>
        <dbReference type="EMBL" id="GJT50843.1"/>
    </source>
</evidence>
<dbReference type="PANTHER" id="PTHR11439">
    <property type="entry name" value="GAG-POL-RELATED RETROTRANSPOSON"/>
    <property type="match status" value="1"/>
</dbReference>
<feature type="compositionally biased region" description="Polar residues" evidence="1">
    <location>
        <begin position="201"/>
        <end position="211"/>
    </location>
</feature>
<evidence type="ECO:0000256" key="1">
    <source>
        <dbReference type="SAM" id="MobiDB-lite"/>
    </source>
</evidence>
<dbReference type="Pfam" id="PF07727">
    <property type="entry name" value="RVT_2"/>
    <property type="match status" value="1"/>
</dbReference>
<name>A0ABQ5EJA8_9ASTR</name>
<gene>
    <name evidence="3" type="ORF">Tco_0977000</name>
</gene>
<comment type="caution">
    <text evidence="3">The sequence shown here is derived from an EMBL/GenBank/DDBJ whole genome shotgun (WGS) entry which is preliminary data.</text>
</comment>
<reference evidence="3" key="1">
    <citation type="journal article" date="2022" name="Int. J. Mol. Sci.">
        <title>Draft Genome of Tanacetum Coccineum: Genomic Comparison of Closely Related Tanacetum-Family Plants.</title>
        <authorList>
            <person name="Yamashiro T."/>
            <person name="Shiraishi A."/>
            <person name="Nakayama K."/>
            <person name="Satake H."/>
        </authorList>
    </citation>
    <scope>NUCLEOTIDE SEQUENCE</scope>
</reference>
<dbReference type="InterPro" id="IPR013103">
    <property type="entry name" value="RVT_2"/>
</dbReference>
<dbReference type="EMBL" id="BQNB010016355">
    <property type="protein sequence ID" value="GJT50843.1"/>
    <property type="molecule type" value="Genomic_DNA"/>
</dbReference>
<feature type="domain" description="Reverse transcriptase Ty1/copia-type" evidence="2">
    <location>
        <begin position="371"/>
        <end position="481"/>
    </location>
</feature>
<dbReference type="CDD" id="cd09272">
    <property type="entry name" value="RNase_HI_RT_Ty1"/>
    <property type="match status" value="1"/>
</dbReference>
<proteinExistence type="predicted"/>
<feature type="region of interest" description="Disordered" evidence="1">
    <location>
        <begin position="161"/>
        <end position="213"/>
    </location>
</feature>
<organism evidence="3 4">
    <name type="scientific">Tanacetum coccineum</name>
    <dbReference type="NCBI Taxonomy" id="301880"/>
    <lineage>
        <taxon>Eukaryota</taxon>
        <taxon>Viridiplantae</taxon>
        <taxon>Streptophyta</taxon>
        <taxon>Embryophyta</taxon>
        <taxon>Tracheophyta</taxon>
        <taxon>Spermatophyta</taxon>
        <taxon>Magnoliopsida</taxon>
        <taxon>eudicotyledons</taxon>
        <taxon>Gunneridae</taxon>
        <taxon>Pentapetalae</taxon>
        <taxon>asterids</taxon>
        <taxon>campanulids</taxon>
        <taxon>Asterales</taxon>
        <taxon>Asteraceae</taxon>
        <taxon>Asteroideae</taxon>
        <taxon>Anthemideae</taxon>
        <taxon>Anthemidinae</taxon>
        <taxon>Tanacetum</taxon>
    </lineage>
</organism>
<dbReference type="InterPro" id="IPR043502">
    <property type="entry name" value="DNA/RNA_pol_sf"/>
</dbReference>
<evidence type="ECO:0000259" key="2">
    <source>
        <dbReference type="Pfam" id="PF07727"/>
    </source>
</evidence>
<accession>A0ABQ5EJA8</accession>
<dbReference type="Proteomes" id="UP001151760">
    <property type="component" value="Unassembled WGS sequence"/>
</dbReference>
<feature type="compositionally biased region" description="Basic and acidic residues" evidence="1">
    <location>
        <begin position="176"/>
        <end position="185"/>
    </location>
</feature>
<dbReference type="PANTHER" id="PTHR11439:SF509">
    <property type="entry name" value="RNA-DIRECTED DNA POLYMERASE"/>
    <property type="match status" value="1"/>
</dbReference>
<evidence type="ECO:0000313" key="4">
    <source>
        <dbReference type="Proteomes" id="UP001151760"/>
    </source>
</evidence>
<dbReference type="SUPFAM" id="SSF56672">
    <property type="entry name" value="DNA/RNA polymerases"/>
    <property type="match status" value="1"/>
</dbReference>
<keyword evidence="4" id="KW-1185">Reference proteome</keyword>